<reference evidence="5" key="1">
    <citation type="journal article" date="2019" name="Int. J. Syst. Evol. Microbiol.">
        <title>The Global Catalogue of Microorganisms (GCM) 10K type strain sequencing project: providing services to taxonomists for standard genome sequencing and annotation.</title>
        <authorList>
            <consortium name="The Broad Institute Genomics Platform"/>
            <consortium name="The Broad Institute Genome Sequencing Center for Infectious Disease"/>
            <person name="Wu L."/>
            <person name="Ma J."/>
        </authorList>
    </citation>
    <scope>NUCLEOTIDE SEQUENCE [LARGE SCALE GENOMIC DNA]</scope>
    <source>
        <strain evidence="5">JCM 18287</strain>
    </source>
</reference>
<gene>
    <name evidence="4" type="ORF">GCM10023315_26420</name>
</gene>
<feature type="domain" description="Secretion system C-terminal sorting" evidence="3">
    <location>
        <begin position="239"/>
        <end position="301"/>
    </location>
</feature>
<feature type="chain" id="PRO_5047398746" description="Secretion system C-terminal sorting domain-containing protein" evidence="2">
    <location>
        <begin position="24"/>
        <end position="305"/>
    </location>
</feature>
<organism evidence="4 5">
    <name type="scientific">Algibacter aquimarinus</name>
    <dbReference type="NCBI Taxonomy" id="1136748"/>
    <lineage>
        <taxon>Bacteria</taxon>
        <taxon>Pseudomonadati</taxon>
        <taxon>Bacteroidota</taxon>
        <taxon>Flavobacteriia</taxon>
        <taxon>Flavobacteriales</taxon>
        <taxon>Flavobacteriaceae</taxon>
        <taxon>Algibacter</taxon>
    </lineage>
</organism>
<evidence type="ECO:0000313" key="5">
    <source>
        <dbReference type="Proteomes" id="UP001501692"/>
    </source>
</evidence>
<dbReference type="InterPro" id="IPR032675">
    <property type="entry name" value="LRR_dom_sf"/>
</dbReference>
<dbReference type="Proteomes" id="UP001501692">
    <property type="component" value="Unassembled WGS sequence"/>
</dbReference>
<dbReference type="EMBL" id="BAABJK010000009">
    <property type="protein sequence ID" value="GAA4974576.1"/>
    <property type="molecule type" value="Genomic_DNA"/>
</dbReference>
<evidence type="ECO:0000313" key="4">
    <source>
        <dbReference type="EMBL" id="GAA4974576.1"/>
    </source>
</evidence>
<dbReference type="RefSeq" id="WP_345169646.1">
    <property type="nucleotide sequence ID" value="NZ_BAABJK010000009.1"/>
</dbReference>
<dbReference type="Gene3D" id="3.80.10.10">
    <property type="entry name" value="Ribonuclease Inhibitor"/>
    <property type="match status" value="1"/>
</dbReference>
<dbReference type="NCBIfam" id="TIGR04183">
    <property type="entry name" value="Por_Secre_tail"/>
    <property type="match status" value="1"/>
</dbReference>
<dbReference type="PANTHER" id="PTHR45661:SF3">
    <property type="entry name" value="IG-LIKE DOMAIN-CONTAINING PROTEIN"/>
    <property type="match status" value="1"/>
</dbReference>
<proteinExistence type="predicted"/>
<name>A0ABP9HMR8_9FLAO</name>
<feature type="signal peptide" evidence="2">
    <location>
        <begin position="1"/>
        <end position="23"/>
    </location>
</feature>
<sequence>MKLKIQLYILLALVTLGELTAQSFEVDGISYNILNTTDVEVTSKTNCYDGNIIIPSTVDYMSNTYNVTAIGYEAFNNCDITEITLPNSLTKIEDYAFRDCRDMKAINIPDSVTSIGFGAFLYCTIMESVNIPEGITTIDRFTFGYCIALKSISIPESVTSIGTYAFSNCSGLITVNSYVVSPINISEHMFWNLDLSGIVLNVPAASVTAYSNSSVWQDFVVINGTLSIDSLEKKLDIKLFPNPVTNNISISGLKTAENYKIYDVLGKQVSSGVVSNNTTIYIENYVSGLYFLKIENTNAIKFIKK</sequence>
<accession>A0ABP9HMR8</accession>
<dbReference type="Gene3D" id="3.40.50.12480">
    <property type="match status" value="1"/>
</dbReference>
<dbReference type="Pfam" id="PF13306">
    <property type="entry name" value="LRR_5"/>
    <property type="match status" value="1"/>
</dbReference>
<dbReference type="InterPro" id="IPR053139">
    <property type="entry name" value="Surface_bspA-like"/>
</dbReference>
<dbReference type="Pfam" id="PF18962">
    <property type="entry name" value="Por_Secre_tail"/>
    <property type="match status" value="1"/>
</dbReference>
<comment type="caution">
    <text evidence="4">The sequence shown here is derived from an EMBL/GenBank/DDBJ whole genome shotgun (WGS) entry which is preliminary data.</text>
</comment>
<keyword evidence="1 2" id="KW-0732">Signal</keyword>
<evidence type="ECO:0000256" key="1">
    <source>
        <dbReference type="ARBA" id="ARBA00022729"/>
    </source>
</evidence>
<dbReference type="SUPFAM" id="SSF52058">
    <property type="entry name" value="L domain-like"/>
    <property type="match status" value="1"/>
</dbReference>
<evidence type="ECO:0000259" key="3">
    <source>
        <dbReference type="Pfam" id="PF18962"/>
    </source>
</evidence>
<keyword evidence="5" id="KW-1185">Reference proteome</keyword>
<dbReference type="PANTHER" id="PTHR45661">
    <property type="entry name" value="SURFACE ANTIGEN"/>
    <property type="match status" value="1"/>
</dbReference>
<dbReference type="InterPro" id="IPR026906">
    <property type="entry name" value="LRR_5"/>
</dbReference>
<dbReference type="InterPro" id="IPR026444">
    <property type="entry name" value="Secre_tail"/>
</dbReference>
<evidence type="ECO:0000256" key="2">
    <source>
        <dbReference type="SAM" id="SignalP"/>
    </source>
</evidence>
<protein>
    <recommendedName>
        <fullName evidence="3">Secretion system C-terminal sorting domain-containing protein</fullName>
    </recommendedName>
</protein>